<dbReference type="Proteomes" id="UP000094313">
    <property type="component" value="Chromosome"/>
</dbReference>
<keyword evidence="1" id="KW-0808">Transferase</keyword>
<gene>
    <name evidence="4" type="ORF">BFS30_15430</name>
</gene>
<feature type="domain" description="N-acetyltransferase" evidence="3">
    <location>
        <begin position="11"/>
        <end position="155"/>
    </location>
</feature>
<name>A0A1D7QIE0_9SPHI</name>
<dbReference type="SUPFAM" id="SSF55729">
    <property type="entry name" value="Acyl-CoA N-acyltransferases (Nat)"/>
    <property type="match status" value="1"/>
</dbReference>
<dbReference type="OrthoDB" id="9804948at2"/>
<evidence type="ECO:0000313" key="4">
    <source>
        <dbReference type="EMBL" id="AOM78445.1"/>
    </source>
</evidence>
<dbReference type="GO" id="GO:0016747">
    <property type="term" value="F:acyltransferase activity, transferring groups other than amino-acyl groups"/>
    <property type="evidence" value="ECO:0007669"/>
    <property type="project" value="InterPro"/>
</dbReference>
<evidence type="ECO:0000256" key="1">
    <source>
        <dbReference type="ARBA" id="ARBA00022679"/>
    </source>
</evidence>
<dbReference type="PANTHER" id="PTHR43420:SF31">
    <property type="entry name" value="ACETYLTRANSFERASE"/>
    <property type="match status" value="1"/>
</dbReference>
<dbReference type="InterPro" id="IPR016181">
    <property type="entry name" value="Acyl_CoA_acyltransferase"/>
</dbReference>
<keyword evidence="5" id="KW-1185">Reference proteome</keyword>
<evidence type="ECO:0000256" key="2">
    <source>
        <dbReference type="ARBA" id="ARBA00023315"/>
    </source>
</evidence>
<accession>A0A1D7QIE0</accession>
<dbReference type="KEGG" id="psty:BFS30_15430"/>
<dbReference type="AlphaFoldDB" id="A0A1D7QIE0"/>
<evidence type="ECO:0000259" key="3">
    <source>
        <dbReference type="PROSITE" id="PS51186"/>
    </source>
</evidence>
<dbReference type="RefSeq" id="WP_069380110.1">
    <property type="nucleotide sequence ID" value="NZ_CP017141.1"/>
</dbReference>
<dbReference type="Gene3D" id="3.40.630.30">
    <property type="match status" value="1"/>
</dbReference>
<dbReference type="InterPro" id="IPR050680">
    <property type="entry name" value="YpeA/RimI_acetyltransf"/>
</dbReference>
<reference evidence="4 5" key="1">
    <citation type="submission" date="2016-08" db="EMBL/GenBank/DDBJ databases">
        <authorList>
            <person name="Seilhamer J.J."/>
        </authorList>
    </citation>
    <scope>NUCLEOTIDE SEQUENCE [LARGE SCALE GENOMIC DNA]</scope>
    <source>
        <strain evidence="4 5">DX4</strain>
    </source>
</reference>
<keyword evidence="2" id="KW-0012">Acyltransferase</keyword>
<proteinExistence type="predicted"/>
<sequence>MKIEHKDYKLLHQYEEDEKLRTSFNLLTEKTYHFDFEKWYQAGYWEDNCVLYSIADKDQVIAHVTVNVIDFIVLGEEKRFVQLGTVMTDPEYRNQGLSRMLMENIMLEWEHKCDMMYLFANDAVLDFYPKFGFVPVSEYQAFYKPEAVIKGPAFRKMNMDDAKDRDLLYHTAKYASPLFKISMKDNAGLVMFYANYFDRFSFRDNFYYIEALKAIAVAEYEEGTLVLYDILALEKIEIKEVIHALANGKTGKVSLRFMPDQTEGYEISLYKEDNSTLFVQAKQRKLFEEHQLIFPILSHT</sequence>
<protein>
    <recommendedName>
        <fullName evidence="3">N-acetyltransferase domain-containing protein</fullName>
    </recommendedName>
</protein>
<dbReference type="PANTHER" id="PTHR43420">
    <property type="entry name" value="ACETYLTRANSFERASE"/>
    <property type="match status" value="1"/>
</dbReference>
<dbReference type="CDD" id="cd04301">
    <property type="entry name" value="NAT_SF"/>
    <property type="match status" value="1"/>
</dbReference>
<dbReference type="PROSITE" id="PS51186">
    <property type="entry name" value="GNAT"/>
    <property type="match status" value="1"/>
</dbReference>
<organism evidence="4 5">
    <name type="scientific">Pedobacter steynii</name>
    <dbReference type="NCBI Taxonomy" id="430522"/>
    <lineage>
        <taxon>Bacteria</taxon>
        <taxon>Pseudomonadati</taxon>
        <taxon>Bacteroidota</taxon>
        <taxon>Sphingobacteriia</taxon>
        <taxon>Sphingobacteriales</taxon>
        <taxon>Sphingobacteriaceae</taxon>
        <taxon>Pedobacter</taxon>
    </lineage>
</organism>
<dbReference type="EMBL" id="CP017141">
    <property type="protein sequence ID" value="AOM78445.1"/>
    <property type="molecule type" value="Genomic_DNA"/>
</dbReference>
<dbReference type="Pfam" id="PF00583">
    <property type="entry name" value="Acetyltransf_1"/>
    <property type="match status" value="1"/>
</dbReference>
<evidence type="ECO:0000313" key="5">
    <source>
        <dbReference type="Proteomes" id="UP000094313"/>
    </source>
</evidence>
<dbReference type="InterPro" id="IPR000182">
    <property type="entry name" value="GNAT_dom"/>
</dbReference>